<keyword evidence="4" id="KW-1185">Reference proteome</keyword>
<evidence type="ECO:0000313" key="4">
    <source>
        <dbReference type="Proteomes" id="UP000037904"/>
    </source>
</evidence>
<protein>
    <submittedName>
        <fullName evidence="3">Aspartic-type endopeptidase opsb</fullName>
    </submittedName>
</protein>
<evidence type="ECO:0000259" key="2">
    <source>
        <dbReference type="PROSITE" id="PS51767"/>
    </source>
</evidence>
<feature type="region of interest" description="Disordered" evidence="1">
    <location>
        <begin position="86"/>
        <end position="122"/>
    </location>
</feature>
<reference evidence="3 4" key="1">
    <citation type="submission" date="2015-04" db="EMBL/GenBank/DDBJ databases">
        <title>The draft genome sequence of Fusarium langsethiae, a T-2/HT-2 mycotoxin producer.</title>
        <authorList>
            <person name="Lysoe E."/>
            <person name="Divon H.H."/>
            <person name="Terzi V."/>
            <person name="Orru L."/>
            <person name="Lamontanara A."/>
            <person name="Kolseth A.-K."/>
            <person name="Frandsen R.J."/>
            <person name="Nielsen K."/>
            <person name="Thrane U."/>
        </authorList>
    </citation>
    <scope>NUCLEOTIDE SEQUENCE [LARGE SCALE GENOMIC DNA]</scope>
    <source>
        <strain evidence="3 4">Fl201059</strain>
    </source>
</reference>
<dbReference type="InterPro" id="IPR033121">
    <property type="entry name" value="PEPTIDASE_A1"/>
</dbReference>
<dbReference type="SUPFAM" id="SSF50630">
    <property type="entry name" value="Acid proteases"/>
    <property type="match status" value="1"/>
</dbReference>
<sequence>MILGDIFLRGAYMVYDYENLEISLAQYSDGGKGDIHGIVKNVPGATQAENIPMKIDQYKGTEMGNPTSAPVEIKTVSVTFLSSGTASATAIDDPRSTTNAGLSIAKPAETGDAKGSDDDEDNAAARSLSGNAMSAVVFGVIAGVFCMW</sequence>
<dbReference type="Pfam" id="PF00026">
    <property type="entry name" value="Asp"/>
    <property type="match status" value="1"/>
</dbReference>
<dbReference type="Gene3D" id="2.40.70.10">
    <property type="entry name" value="Acid Proteases"/>
    <property type="match status" value="1"/>
</dbReference>
<dbReference type="OrthoDB" id="771136at2759"/>
<dbReference type="PROSITE" id="PS51767">
    <property type="entry name" value="PEPTIDASE_A1"/>
    <property type="match status" value="1"/>
</dbReference>
<gene>
    <name evidence="3" type="ORF">FLAG1_10851</name>
</gene>
<name>A0A0N0DB75_FUSLA</name>
<dbReference type="InterPro" id="IPR021109">
    <property type="entry name" value="Peptidase_aspartic_dom_sf"/>
</dbReference>
<proteinExistence type="predicted"/>
<organism evidence="3 4">
    <name type="scientific">Fusarium langsethiae</name>
    <dbReference type="NCBI Taxonomy" id="179993"/>
    <lineage>
        <taxon>Eukaryota</taxon>
        <taxon>Fungi</taxon>
        <taxon>Dikarya</taxon>
        <taxon>Ascomycota</taxon>
        <taxon>Pezizomycotina</taxon>
        <taxon>Sordariomycetes</taxon>
        <taxon>Hypocreomycetidae</taxon>
        <taxon>Hypocreales</taxon>
        <taxon>Nectriaceae</taxon>
        <taxon>Fusarium</taxon>
    </lineage>
</organism>
<evidence type="ECO:0000313" key="3">
    <source>
        <dbReference type="EMBL" id="KPA36391.1"/>
    </source>
</evidence>
<accession>A0A0N0DB75</accession>
<dbReference type="AlphaFoldDB" id="A0A0N0DB75"/>
<dbReference type="EMBL" id="JXCE01000656">
    <property type="protein sequence ID" value="KPA36391.1"/>
    <property type="molecule type" value="Genomic_DNA"/>
</dbReference>
<dbReference type="Proteomes" id="UP000037904">
    <property type="component" value="Unassembled WGS sequence"/>
</dbReference>
<evidence type="ECO:0000256" key="1">
    <source>
        <dbReference type="SAM" id="MobiDB-lite"/>
    </source>
</evidence>
<comment type="caution">
    <text evidence="3">The sequence shown here is derived from an EMBL/GenBank/DDBJ whole genome shotgun (WGS) entry which is preliminary data.</text>
</comment>
<feature type="domain" description="Peptidase A1" evidence="2">
    <location>
        <begin position="1"/>
        <end position="25"/>
    </location>
</feature>